<evidence type="ECO:0000313" key="3">
    <source>
        <dbReference type="Proteomes" id="UP000598032"/>
    </source>
</evidence>
<keyword evidence="3" id="KW-1185">Reference proteome</keyword>
<reference evidence="2 3" key="1">
    <citation type="submission" date="2020-10" db="EMBL/GenBank/DDBJ databases">
        <authorList>
            <person name="Peeters C."/>
        </authorList>
    </citation>
    <scope>NUCLEOTIDE SEQUENCE [LARGE SCALE GENOMIC DNA]</scope>
    <source>
        <strain evidence="2 3">LMG 28140</strain>
    </source>
</reference>
<accession>A0ABN7HM40</accession>
<evidence type="ECO:0000256" key="1">
    <source>
        <dbReference type="SAM" id="SignalP"/>
    </source>
</evidence>
<name>A0ABN7HM40_9BURK</name>
<gene>
    <name evidence="2" type="ORF">LMG28140_01689</name>
</gene>
<dbReference type="EMBL" id="CAJHCP010000003">
    <property type="protein sequence ID" value="CAD6524809.1"/>
    <property type="molecule type" value="Genomic_DNA"/>
</dbReference>
<proteinExistence type="predicted"/>
<organism evidence="2 3">
    <name type="scientific">Paraburkholderia metrosideri</name>
    <dbReference type="NCBI Taxonomy" id="580937"/>
    <lineage>
        <taxon>Bacteria</taxon>
        <taxon>Pseudomonadati</taxon>
        <taxon>Pseudomonadota</taxon>
        <taxon>Betaproteobacteria</taxon>
        <taxon>Burkholderiales</taxon>
        <taxon>Burkholderiaceae</taxon>
        <taxon>Paraburkholderia</taxon>
    </lineage>
</organism>
<feature type="chain" id="PRO_5045470373" description="Secreted protein" evidence="1">
    <location>
        <begin position="32"/>
        <end position="104"/>
    </location>
</feature>
<dbReference type="Proteomes" id="UP000598032">
    <property type="component" value="Unassembled WGS sequence"/>
</dbReference>
<keyword evidence="1" id="KW-0732">Signal</keyword>
<comment type="caution">
    <text evidence="2">The sequence shown here is derived from an EMBL/GenBank/DDBJ whole genome shotgun (WGS) entry which is preliminary data.</text>
</comment>
<protein>
    <recommendedName>
        <fullName evidence="4">Secreted protein</fullName>
    </recommendedName>
</protein>
<evidence type="ECO:0008006" key="4">
    <source>
        <dbReference type="Google" id="ProtNLM"/>
    </source>
</evidence>
<evidence type="ECO:0000313" key="2">
    <source>
        <dbReference type="EMBL" id="CAD6524809.1"/>
    </source>
</evidence>
<sequence>MAIMKNRPYCYRAIFAVTSALFLSTMLPVTGASGDEAVDAKVETAGERAHFAQVFCQVPPERVAAYKTRLRNRLPDADDFDLGEIFAPSPRELPCDPPLRWYSS</sequence>
<feature type="signal peptide" evidence="1">
    <location>
        <begin position="1"/>
        <end position="31"/>
    </location>
</feature>
<dbReference type="RefSeq" id="WP_201641802.1">
    <property type="nucleotide sequence ID" value="NZ_CAJHCP010000003.1"/>
</dbReference>